<dbReference type="PANTHER" id="PTHR36114">
    <property type="entry name" value="16.7 KDA PROTEIN IN WHIE LOCUS"/>
    <property type="match status" value="1"/>
</dbReference>
<keyword evidence="3" id="KW-1185">Reference proteome</keyword>
<evidence type="ECO:0000313" key="3">
    <source>
        <dbReference type="Proteomes" id="UP000294856"/>
    </source>
</evidence>
<dbReference type="Gene3D" id="2.60.120.10">
    <property type="entry name" value="Jelly Rolls"/>
    <property type="match status" value="1"/>
</dbReference>
<dbReference type="SUPFAM" id="SSF51182">
    <property type="entry name" value="RmlC-like cupins"/>
    <property type="match status" value="1"/>
</dbReference>
<feature type="domain" description="Cupin type-2" evidence="1">
    <location>
        <begin position="45"/>
        <end position="104"/>
    </location>
</feature>
<dbReference type="InterPro" id="IPR052044">
    <property type="entry name" value="PKS_Associated_Protein"/>
</dbReference>
<dbReference type="CDD" id="cd02226">
    <property type="entry name" value="cupin_YdbB-like"/>
    <property type="match status" value="1"/>
</dbReference>
<dbReference type="InterPro" id="IPR011051">
    <property type="entry name" value="RmlC_Cupin_sf"/>
</dbReference>
<dbReference type="Pfam" id="PF07883">
    <property type="entry name" value="Cupin_2"/>
    <property type="match status" value="1"/>
</dbReference>
<dbReference type="EMBL" id="SMFR01000009">
    <property type="protein sequence ID" value="TCJ89716.1"/>
    <property type="molecule type" value="Genomic_DNA"/>
</dbReference>
<protein>
    <submittedName>
        <fullName evidence="2">Mannose-6-phosphate isomerase-like protein (Cupin superfamily)</fullName>
    </submittedName>
</protein>
<comment type="caution">
    <text evidence="2">The sequence shown here is derived from an EMBL/GenBank/DDBJ whole genome shotgun (WGS) entry which is preliminary data.</text>
</comment>
<dbReference type="Proteomes" id="UP000294856">
    <property type="component" value="Unassembled WGS sequence"/>
</dbReference>
<dbReference type="InterPro" id="IPR014710">
    <property type="entry name" value="RmlC-like_jellyroll"/>
</dbReference>
<sequence length="150" mass="16532">MISMTASSISGSVSIPASIAALPGPFQQHELAVVNDTVVRVARLAGEFPWHHHDEDELFLCWDGTFRVELADRDPVVLCPGELFVVPKGIRHRPVADDVAHVLLIERPETAQYGNRDVPAETKTARRAEGMRAVPLTNGKFTPRPAHRPK</sequence>
<dbReference type="OrthoDB" id="9794183at2"/>
<dbReference type="GO" id="GO:0016853">
    <property type="term" value="F:isomerase activity"/>
    <property type="evidence" value="ECO:0007669"/>
    <property type="project" value="UniProtKB-KW"/>
</dbReference>
<dbReference type="PANTHER" id="PTHR36114:SF1">
    <property type="entry name" value="16.7 KDA PROTEIN IN WHIE LOCUS"/>
    <property type="match status" value="1"/>
</dbReference>
<dbReference type="AlphaFoldDB" id="A0A4R1F5Y1"/>
<dbReference type="InterPro" id="IPR013096">
    <property type="entry name" value="Cupin_2"/>
</dbReference>
<gene>
    <name evidence="2" type="ORF">DFR71_6353</name>
</gene>
<evidence type="ECO:0000313" key="2">
    <source>
        <dbReference type="EMBL" id="TCJ89716.1"/>
    </source>
</evidence>
<proteinExistence type="predicted"/>
<evidence type="ECO:0000259" key="1">
    <source>
        <dbReference type="Pfam" id="PF07883"/>
    </source>
</evidence>
<reference evidence="2 3" key="1">
    <citation type="submission" date="2019-03" db="EMBL/GenBank/DDBJ databases">
        <title>Genomic Encyclopedia of Type Strains, Phase IV (KMG-IV): sequencing the most valuable type-strain genomes for metagenomic binning, comparative biology and taxonomic classification.</title>
        <authorList>
            <person name="Goeker M."/>
        </authorList>
    </citation>
    <scope>NUCLEOTIDE SEQUENCE [LARGE SCALE GENOMIC DNA]</scope>
    <source>
        <strain evidence="2 3">DSM 44684</strain>
    </source>
</reference>
<keyword evidence="2" id="KW-0413">Isomerase</keyword>
<organism evidence="2 3">
    <name type="scientific">Nocardia alba</name>
    <dbReference type="NCBI Taxonomy" id="225051"/>
    <lineage>
        <taxon>Bacteria</taxon>
        <taxon>Bacillati</taxon>
        <taxon>Actinomycetota</taxon>
        <taxon>Actinomycetes</taxon>
        <taxon>Mycobacteriales</taxon>
        <taxon>Nocardiaceae</taxon>
        <taxon>Nocardia</taxon>
    </lineage>
</organism>
<dbReference type="STRING" id="1210063.GCA_001612665_05646"/>
<name>A0A4R1F5Y1_9NOCA</name>
<accession>A0A4R1F5Y1</accession>